<dbReference type="EMBL" id="KE651167">
    <property type="protein sequence ID" value="EEB08055.1"/>
    <property type="molecule type" value="Genomic_DNA"/>
</dbReference>
<dbReference type="GO" id="GO:1990439">
    <property type="term" value="F:MAP kinase serine/threonine phosphatase activity"/>
    <property type="evidence" value="ECO:0007669"/>
    <property type="project" value="EnsemblFungi"/>
</dbReference>
<keyword evidence="10" id="KW-1185">Reference proteome</keyword>
<dbReference type="InterPro" id="IPR015655">
    <property type="entry name" value="PP2C"/>
</dbReference>
<dbReference type="GO" id="GO:0005634">
    <property type="term" value="C:nucleus"/>
    <property type="evidence" value="ECO:0000318"/>
    <property type="project" value="GO_Central"/>
</dbReference>
<evidence type="ECO:0000313" key="10">
    <source>
        <dbReference type="Proteomes" id="UP000001744"/>
    </source>
</evidence>
<dbReference type="PANTHER" id="PTHR13832">
    <property type="entry name" value="PROTEIN PHOSPHATASE 2C"/>
    <property type="match status" value="1"/>
</dbReference>
<dbReference type="OrthoDB" id="10264738at2759"/>
<name>B6K3J8_SCHJY</name>
<evidence type="ECO:0000256" key="6">
    <source>
        <dbReference type="SAM" id="MobiDB-lite"/>
    </source>
</evidence>
<keyword evidence="2" id="KW-0479">Metal-binding</keyword>
<protein>
    <submittedName>
        <fullName evidence="8">Protein phosphatase 2C Ptc1</fullName>
    </submittedName>
</protein>
<dbReference type="JaponicusDB" id="SJAG_03185">
    <property type="gene designation" value="ptc1"/>
</dbReference>
<dbReference type="AlphaFoldDB" id="B6K3J8"/>
<dbReference type="GO" id="GO:1903753">
    <property type="term" value="P:negative regulation of p38MAPK cascade"/>
    <property type="evidence" value="ECO:0007669"/>
    <property type="project" value="EnsemblFungi"/>
</dbReference>
<sequence>MKGHFRNRSLTSSLQSLNPFSEGPDRKWSSNNTNGGDHEKQPRLMQMKDGDGNSVLVGSSRPTENTTWSVGHMEDKNSRWRRSMEDTHIFLYDFGNAADNGYIAVFDGHAGTQASEYCMKNLHLVLLRKLRQSPTRLVTDLLDETFVEVNKRIATDTNNEISGCTAAVALLRWEDNHSRQMLYTANVGDARIVLCRDAKAIRLSYDHKGSDRNEQKRVSQMGGLVVQNRINGVLAVTRALGDTYLKELVSAHPFTTETHLWKGHDEFLIIACDGLWDVISDQEAVDFVRRFTSPREAAARLVQYALKRLSTDNITCIVVHLDRTTDTDDFDEAHLSSDESYQNDYY</sequence>
<dbReference type="SUPFAM" id="SSF81606">
    <property type="entry name" value="PP2C-like"/>
    <property type="match status" value="1"/>
</dbReference>
<feature type="region of interest" description="Disordered" evidence="6">
    <location>
        <begin position="1"/>
        <end position="69"/>
    </location>
</feature>
<evidence type="ECO:0000256" key="3">
    <source>
        <dbReference type="ARBA" id="ARBA00022801"/>
    </source>
</evidence>
<organism evidence="8 10">
    <name type="scientific">Schizosaccharomyces japonicus (strain yFS275 / FY16936)</name>
    <name type="common">Fission yeast</name>
    <dbReference type="NCBI Taxonomy" id="402676"/>
    <lineage>
        <taxon>Eukaryota</taxon>
        <taxon>Fungi</taxon>
        <taxon>Dikarya</taxon>
        <taxon>Ascomycota</taxon>
        <taxon>Taphrinomycotina</taxon>
        <taxon>Schizosaccharomycetes</taxon>
        <taxon>Schizosaccharomycetales</taxon>
        <taxon>Schizosaccharomycetaceae</taxon>
        <taxon>Schizosaccharomyces</taxon>
    </lineage>
</organism>
<dbReference type="InterPro" id="IPR001932">
    <property type="entry name" value="PPM-type_phosphatase-like_dom"/>
</dbReference>
<dbReference type="CDD" id="cd00143">
    <property type="entry name" value="PP2Cc"/>
    <property type="match status" value="1"/>
</dbReference>
<dbReference type="GO" id="GO:0043409">
    <property type="term" value="P:negative regulation of MAPK cascade"/>
    <property type="evidence" value="ECO:0000318"/>
    <property type="project" value="GO_Central"/>
</dbReference>
<dbReference type="PROSITE" id="PS51746">
    <property type="entry name" value="PPM_2"/>
    <property type="match status" value="1"/>
</dbReference>
<dbReference type="PROSITE" id="PS01032">
    <property type="entry name" value="PPM_1"/>
    <property type="match status" value="1"/>
</dbReference>
<accession>B6K3J8</accession>
<dbReference type="GO" id="GO:0007165">
    <property type="term" value="P:signal transduction"/>
    <property type="evidence" value="ECO:0000318"/>
    <property type="project" value="GO_Central"/>
</dbReference>
<dbReference type="STRING" id="402676.B6K3J8"/>
<dbReference type="GO" id="GO:0004722">
    <property type="term" value="F:protein serine/threonine phosphatase activity"/>
    <property type="evidence" value="ECO:0000318"/>
    <property type="project" value="GO_Central"/>
</dbReference>
<evidence type="ECO:0000256" key="1">
    <source>
        <dbReference type="ARBA" id="ARBA00006702"/>
    </source>
</evidence>
<feature type="compositionally biased region" description="Polar residues" evidence="6">
    <location>
        <begin position="56"/>
        <end position="69"/>
    </location>
</feature>
<evidence type="ECO:0000256" key="4">
    <source>
        <dbReference type="ARBA" id="ARBA00022912"/>
    </source>
</evidence>
<reference evidence="8 10" key="1">
    <citation type="journal article" date="2011" name="Science">
        <title>Comparative functional genomics of the fission yeasts.</title>
        <authorList>
            <person name="Rhind N."/>
            <person name="Chen Z."/>
            <person name="Yassour M."/>
            <person name="Thompson D.A."/>
            <person name="Haas B.J."/>
            <person name="Habib N."/>
            <person name="Wapinski I."/>
            <person name="Roy S."/>
            <person name="Lin M.F."/>
            <person name="Heiman D.I."/>
            <person name="Young S.K."/>
            <person name="Furuya K."/>
            <person name="Guo Y."/>
            <person name="Pidoux A."/>
            <person name="Chen H.M."/>
            <person name="Robbertse B."/>
            <person name="Goldberg J.M."/>
            <person name="Aoki K."/>
            <person name="Bayne E.H."/>
            <person name="Berlin A.M."/>
            <person name="Desjardins C.A."/>
            <person name="Dobbs E."/>
            <person name="Dukaj L."/>
            <person name="Fan L."/>
            <person name="FitzGerald M.G."/>
            <person name="French C."/>
            <person name="Gujja S."/>
            <person name="Hansen K."/>
            <person name="Keifenheim D."/>
            <person name="Levin J.Z."/>
            <person name="Mosher R.A."/>
            <person name="Mueller C.A."/>
            <person name="Pfiffner J."/>
            <person name="Priest M."/>
            <person name="Russ C."/>
            <person name="Smialowska A."/>
            <person name="Swoboda P."/>
            <person name="Sykes S.M."/>
            <person name="Vaughn M."/>
            <person name="Vengrova S."/>
            <person name="Yoder R."/>
            <person name="Zeng Q."/>
            <person name="Allshire R."/>
            <person name="Baulcombe D."/>
            <person name="Birren B.W."/>
            <person name="Brown W."/>
            <person name="Ekwall K."/>
            <person name="Kellis M."/>
            <person name="Leatherwood J."/>
            <person name="Levin H."/>
            <person name="Margalit H."/>
            <person name="Martienssen R."/>
            <person name="Nieduszynski C.A."/>
            <person name="Spatafora J.W."/>
            <person name="Friedman N."/>
            <person name="Dalgaard J.Z."/>
            <person name="Baumann P."/>
            <person name="Niki H."/>
            <person name="Regev A."/>
            <person name="Nusbaum C."/>
        </authorList>
    </citation>
    <scope>NUCLEOTIDE SEQUENCE [LARGE SCALE GENOMIC DNA]</scope>
    <source>
        <strain evidence="10">yFS275 / FY16936</strain>
    </source>
</reference>
<dbReference type="eggNOG" id="KOG0698">
    <property type="taxonomic scope" value="Eukaryota"/>
</dbReference>
<dbReference type="GO" id="GO:0046872">
    <property type="term" value="F:metal ion binding"/>
    <property type="evidence" value="ECO:0007669"/>
    <property type="project" value="UniProtKB-KW"/>
</dbReference>
<feature type="compositionally biased region" description="Polar residues" evidence="6">
    <location>
        <begin position="8"/>
        <end position="19"/>
    </location>
</feature>
<evidence type="ECO:0000313" key="9">
    <source>
        <dbReference type="JaponicusDB" id="SJAG_03185"/>
    </source>
</evidence>
<dbReference type="VEuPathDB" id="FungiDB:SJAG_03185"/>
<feature type="compositionally biased region" description="Basic and acidic residues" evidence="6">
    <location>
        <begin position="36"/>
        <end position="51"/>
    </location>
</feature>
<dbReference type="Gene3D" id="3.60.40.10">
    <property type="entry name" value="PPM-type phosphatase domain"/>
    <property type="match status" value="1"/>
</dbReference>
<evidence type="ECO:0000256" key="2">
    <source>
        <dbReference type="ARBA" id="ARBA00022723"/>
    </source>
</evidence>
<evidence type="ECO:0000259" key="7">
    <source>
        <dbReference type="PROSITE" id="PS51746"/>
    </source>
</evidence>
<keyword evidence="4 5" id="KW-0904">Protein phosphatase</keyword>
<gene>
    <name evidence="9" type="primary">ptc1</name>
    <name evidence="8" type="ORF">SJAG_03185</name>
</gene>
<dbReference type="InterPro" id="IPR036457">
    <property type="entry name" value="PPM-type-like_dom_sf"/>
</dbReference>
<dbReference type="OMA" id="IDDQEAC"/>
<dbReference type="GO" id="GO:0005737">
    <property type="term" value="C:cytoplasm"/>
    <property type="evidence" value="ECO:0000318"/>
    <property type="project" value="GO_Central"/>
</dbReference>
<feature type="domain" description="PPM-type phosphatase" evidence="7">
    <location>
        <begin position="69"/>
        <end position="321"/>
    </location>
</feature>
<evidence type="ECO:0000313" key="8">
    <source>
        <dbReference type="EMBL" id="EEB08055.1"/>
    </source>
</evidence>
<dbReference type="GeneID" id="7049096"/>
<dbReference type="PANTHER" id="PTHR13832:SF837">
    <property type="entry name" value="PROTEIN PHOSPHATASE 2C-LIKE DOMAIN-CONTAINING PROTEIN 1"/>
    <property type="match status" value="1"/>
</dbReference>
<dbReference type="SMART" id="SM00332">
    <property type="entry name" value="PP2Cc"/>
    <property type="match status" value="1"/>
</dbReference>
<dbReference type="GO" id="GO:0071470">
    <property type="term" value="P:cellular response to osmotic stress"/>
    <property type="evidence" value="ECO:0007669"/>
    <property type="project" value="EnsemblFungi"/>
</dbReference>
<keyword evidence="3 5" id="KW-0378">Hydrolase</keyword>
<evidence type="ECO:0000256" key="5">
    <source>
        <dbReference type="RuleBase" id="RU003465"/>
    </source>
</evidence>
<dbReference type="RefSeq" id="XP_002174348.1">
    <property type="nucleotide sequence ID" value="XM_002174312.2"/>
</dbReference>
<dbReference type="Pfam" id="PF00481">
    <property type="entry name" value="PP2C"/>
    <property type="match status" value="1"/>
</dbReference>
<dbReference type="HOGENOM" id="CLU_013173_1_1_1"/>
<comment type="similarity">
    <text evidence="1 5">Belongs to the PP2C family.</text>
</comment>
<proteinExistence type="inferred from homology"/>
<dbReference type="InterPro" id="IPR000222">
    <property type="entry name" value="PP2C_BS"/>
</dbReference>
<dbReference type="Proteomes" id="UP000001744">
    <property type="component" value="Unassembled WGS sequence"/>
</dbReference>